<comment type="caution">
    <text evidence="1">The sequence shown here is derived from an EMBL/GenBank/DDBJ whole genome shotgun (WGS) entry which is preliminary data.</text>
</comment>
<dbReference type="AlphaFoldDB" id="A0A7W7VVN4"/>
<dbReference type="RefSeq" id="WP_184935913.1">
    <property type="nucleotide sequence ID" value="NZ_JACHJV010000001.1"/>
</dbReference>
<reference evidence="1 2" key="1">
    <citation type="submission" date="2020-08" db="EMBL/GenBank/DDBJ databases">
        <title>Sequencing the genomes of 1000 actinobacteria strains.</title>
        <authorList>
            <person name="Klenk H.-P."/>
        </authorList>
    </citation>
    <scope>NUCLEOTIDE SEQUENCE [LARGE SCALE GENOMIC DNA]</scope>
    <source>
        <strain evidence="1 2">DSM 41654</strain>
    </source>
</reference>
<keyword evidence="2" id="KW-1185">Reference proteome</keyword>
<dbReference type="Proteomes" id="UP000540506">
    <property type="component" value="Unassembled WGS sequence"/>
</dbReference>
<proteinExistence type="predicted"/>
<sequence length="121" mass="12427">MGEVALAEFVESVERLADRFRAMPQSRLLGPVPGHTSRAAAALELAQRLADWAQRVEEGPQAPARAILDAGVFAVGDQLAVAGHDLVTALVTPSPYQGGLDTGELLARAAAAVGAVDALCG</sequence>
<evidence type="ECO:0000313" key="2">
    <source>
        <dbReference type="Proteomes" id="UP000540506"/>
    </source>
</evidence>
<organism evidence="1 2">
    <name type="scientific">Kitasatospora kifunensis</name>
    <name type="common">Streptomyces kifunensis</name>
    <dbReference type="NCBI Taxonomy" id="58351"/>
    <lineage>
        <taxon>Bacteria</taxon>
        <taxon>Bacillati</taxon>
        <taxon>Actinomycetota</taxon>
        <taxon>Actinomycetes</taxon>
        <taxon>Kitasatosporales</taxon>
        <taxon>Streptomycetaceae</taxon>
        <taxon>Kitasatospora</taxon>
    </lineage>
</organism>
<evidence type="ECO:0000313" key="1">
    <source>
        <dbReference type="EMBL" id="MBB4923879.1"/>
    </source>
</evidence>
<name>A0A7W7VVN4_KITKI</name>
<protein>
    <submittedName>
        <fullName evidence="1">Uncharacterized protein</fullName>
    </submittedName>
</protein>
<dbReference type="EMBL" id="JACHJV010000001">
    <property type="protein sequence ID" value="MBB4923879.1"/>
    <property type="molecule type" value="Genomic_DNA"/>
</dbReference>
<gene>
    <name evidence="1" type="ORF">FHR34_002872</name>
</gene>
<accession>A0A7W7VVN4</accession>